<dbReference type="PANTHER" id="PTHR43176:SF3">
    <property type="entry name" value="3-HYDROXYISOBUTYRYL-COA HYDROLASE, MITOCHONDRIAL"/>
    <property type="match status" value="1"/>
</dbReference>
<dbReference type="Gene3D" id="3.90.226.10">
    <property type="entry name" value="2-enoyl-CoA Hydratase, Chain A, domain 1"/>
    <property type="match status" value="1"/>
</dbReference>
<dbReference type="InterPro" id="IPR032259">
    <property type="entry name" value="HIBYL-CoA-H"/>
</dbReference>
<dbReference type="InterPro" id="IPR029045">
    <property type="entry name" value="ClpP/crotonase-like_dom_sf"/>
</dbReference>
<dbReference type="AlphaFoldDB" id="A0A1H4W8W9"/>
<feature type="domain" description="Enoyl-CoA hydratase/isomerase" evidence="5">
    <location>
        <begin position="18"/>
        <end position="104"/>
    </location>
</feature>
<organism evidence="6 7">
    <name type="scientific">Rhodococcus koreensis</name>
    <dbReference type="NCBI Taxonomy" id="99653"/>
    <lineage>
        <taxon>Bacteria</taxon>
        <taxon>Bacillati</taxon>
        <taxon>Actinomycetota</taxon>
        <taxon>Actinomycetes</taxon>
        <taxon>Mycobacteriales</taxon>
        <taxon>Nocardiaceae</taxon>
        <taxon>Rhodococcus</taxon>
    </lineage>
</organism>
<name>A0A1H4W8W9_9NOCA</name>
<evidence type="ECO:0000256" key="1">
    <source>
        <dbReference type="ARBA" id="ARBA00001709"/>
    </source>
</evidence>
<comment type="catalytic activity">
    <reaction evidence="1">
        <text>3-hydroxy-2-methylpropanoyl-CoA + H2O = 3-hydroxy-2-methylpropanoate + CoA + H(+)</text>
        <dbReference type="Rhea" id="RHEA:20888"/>
        <dbReference type="ChEBI" id="CHEBI:11805"/>
        <dbReference type="ChEBI" id="CHEBI:15377"/>
        <dbReference type="ChEBI" id="CHEBI:15378"/>
        <dbReference type="ChEBI" id="CHEBI:57287"/>
        <dbReference type="ChEBI" id="CHEBI:57340"/>
        <dbReference type="EC" id="3.1.2.4"/>
    </reaction>
</comment>
<gene>
    <name evidence="6" type="ORF">SAMN04490239_5889</name>
</gene>
<accession>A0A1H4W8W9</accession>
<evidence type="ECO:0000256" key="3">
    <source>
        <dbReference type="ARBA" id="ARBA00022801"/>
    </source>
</evidence>
<dbReference type="SUPFAM" id="SSF52096">
    <property type="entry name" value="ClpP/crotonase"/>
    <property type="match status" value="1"/>
</dbReference>
<dbReference type="GO" id="GO:0016853">
    <property type="term" value="F:isomerase activity"/>
    <property type="evidence" value="ECO:0007669"/>
    <property type="project" value="UniProtKB-KW"/>
</dbReference>
<dbReference type="EMBL" id="FNSV01000005">
    <property type="protein sequence ID" value="SEC89665.1"/>
    <property type="molecule type" value="Genomic_DNA"/>
</dbReference>
<evidence type="ECO:0000313" key="7">
    <source>
        <dbReference type="Proteomes" id="UP000183561"/>
    </source>
</evidence>
<keyword evidence="6" id="KW-0413">Isomerase</keyword>
<dbReference type="PANTHER" id="PTHR43176">
    <property type="entry name" value="3-HYDROXYISOBUTYRYL-COA HYDROLASE-RELATED"/>
    <property type="match status" value="1"/>
</dbReference>
<dbReference type="GO" id="GO:0006574">
    <property type="term" value="P:L-valine catabolic process"/>
    <property type="evidence" value="ECO:0007669"/>
    <property type="project" value="TreeGrafter"/>
</dbReference>
<keyword evidence="7" id="KW-1185">Reference proteome</keyword>
<dbReference type="Pfam" id="PF16113">
    <property type="entry name" value="ECH_2"/>
    <property type="match status" value="1"/>
</dbReference>
<dbReference type="EC" id="3.1.2.4" evidence="2"/>
<dbReference type="InterPro" id="IPR045004">
    <property type="entry name" value="ECH_dom"/>
</dbReference>
<protein>
    <recommendedName>
        <fullName evidence="2">3-hydroxyisobutyryl-CoA hydrolase</fullName>
        <ecNumber evidence="2">3.1.2.4</ecNumber>
    </recommendedName>
</protein>
<evidence type="ECO:0000259" key="5">
    <source>
        <dbReference type="Pfam" id="PF16113"/>
    </source>
</evidence>
<dbReference type="CDD" id="cd06558">
    <property type="entry name" value="crotonase-like"/>
    <property type="match status" value="1"/>
</dbReference>
<feature type="region of interest" description="Disordered" evidence="4">
    <location>
        <begin position="116"/>
        <end position="152"/>
    </location>
</feature>
<feature type="compositionally biased region" description="Basic and acidic residues" evidence="4">
    <location>
        <begin position="118"/>
        <end position="143"/>
    </location>
</feature>
<evidence type="ECO:0000256" key="4">
    <source>
        <dbReference type="SAM" id="MobiDB-lite"/>
    </source>
</evidence>
<proteinExistence type="predicted"/>
<keyword evidence="3" id="KW-0378">Hydrolase</keyword>
<evidence type="ECO:0000313" key="6">
    <source>
        <dbReference type="EMBL" id="SEC89665.1"/>
    </source>
</evidence>
<sequence length="167" mass="18865">MTTAALADTVRAERRGDIGVITLDRVTALNALNTEMVDTLDMVLAEWENAGLRAVVLDSASPKAFCAGGDIRAVRQNSLAGDPEASERFFATEYRLKRPHRRLPGPVHFAHRRHLHGRRDGPVDSRDLPIDETPQYRHLGDPQRRHHTRAGASRCFRQRRAMRTGRR</sequence>
<evidence type="ECO:0000256" key="2">
    <source>
        <dbReference type="ARBA" id="ARBA00011915"/>
    </source>
</evidence>
<reference evidence="7" key="1">
    <citation type="submission" date="2016-10" db="EMBL/GenBank/DDBJ databases">
        <authorList>
            <person name="Varghese N."/>
            <person name="Submissions S."/>
        </authorList>
    </citation>
    <scope>NUCLEOTIDE SEQUENCE [LARGE SCALE GENOMIC DNA]</scope>
    <source>
        <strain evidence="7">DSM 44498</strain>
    </source>
</reference>
<dbReference type="Proteomes" id="UP000183561">
    <property type="component" value="Unassembled WGS sequence"/>
</dbReference>
<dbReference type="GO" id="GO:0003860">
    <property type="term" value="F:3-hydroxyisobutyryl-CoA hydrolase activity"/>
    <property type="evidence" value="ECO:0007669"/>
    <property type="project" value="UniProtKB-EC"/>
</dbReference>